<keyword evidence="3" id="KW-1185">Reference proteome</keyword>
<evidence type="ECO:0000313" key="2">
    <source>
        <dbReference type="EMBL" id="MCD9643297.1"/>
    </source>
</evidence>
<sequence>SGLGGGLHFRSAASKCKGVGGGGAEKGAQGCSKKKRKIDLDRESNDNQRGSRGGTGSSWPLGHYKHLFSLILMLVSLTIQ</sequence>
<evidence type="ECO:0000313" key="3">
    <source>
        <dbReference type="Proteomes" id="UP000823775"/>
    </source>
</evidence>
<dbReference type="Proteomes" id="UP000823775">
    <property type="component" value="Unassembled WGS sequence"/>
</dbReference>
<dbReference type="EMBL" id="JACEIK010003853">
    <property type="protein sequence ID" value="MCD9643297.1"/>
    <property type="molecule type" value="Genomic_DNA"/>
</dbReference>
<name>A0ABS8VA95_DATST</name>
<reference evidence="2 3" key="1">
    <citation type="journal article" date="2021" name="BMC Genomics">
        <title>Datura genome reveals duplications of psychoactive alkaloid biosynthetic genes and high mutation rate following tissue culture.</title>
        <authorList>
            <person name="Rajewski A."/>
            <person name="Carter-House D."/>
            <person name="Stajich J."/>
            <person name="Litt A."/>
        </authorList>
    </citation>
    <scope>NUCLEOTIDE SEQUENCE [LARGE SCALE GENOMIC DNA]</scope>
    <source>
        <strain evidence="2">AR-01</strain>
    </source>
</reference>
<feature type="region of interest" description="Disordered" evidence="1">
    <location>
        <begin position="17"/>
        <end position="62"/>
    </location>
</feature>
<accession>A0ABS8VA95</accession>
<organism evidence="2 3">
    <name type="scientific">Datura stramonium</name>
    <name type="common">Jimsonweed</name>
    <name type="synonym">Common thornapple</name>
    <dbReference type="NCBI Taxonomy" id="4076"/>
    <lineage>
        <taxon>Eukaryota</taxon>
        <taxon>Viridiplantae</taxon>
        <taxon>Streptophyta</taxon>
        <taxon>Embryophyta</taxon>
        <taxon>Tracheophyta</taxon>
        <taxon>Spermatophyta</taxon>
        <taxon>Magnoliopsida</taxon>
        <taxon>eudicotyledons</taxon>
        <taxon>Gunneridae</taxon>
        <taxon>Pentapetalae</taxon>
        <taxon>asterids</taxon>
        <taxon>lamiids</taxon>
        <taxon>Solanales</taxon>
        <taxon>Solanaceae</taxon>
        <taxon>Solanoideae</taxon>
        <taxon>Datureae</taxon>
        <taxon>Datura</taxon>
    </lineage>
</organism>
<comment type="caution">
    <text evidence="2">The sequence shown here is derived from an EMBL/GenBank/DDBJ whole genome shotgun (WGS) entry which is preliminary data.</text>
</comment>
<proteinExistence type="predicted"/>
<protein>
    <submittedName>
        <fullName evidence="2">Uncharacterized protein</fullName>
    </submittedName>
</protein>
<gene>
    <name evidence="2" type="ORF">HAX54_030640</name>
</gene>
<evidence type="ECO:0000256" key="1">
    <source>
        <dbReference type="SAM" id="MobiDB-lite"/>
    </source>
</evidence>
<feature type="non-terminal residue" evidence="2">
    <location>
        <position position="1"/>
    </location>
</feature>